<organism evidence="15 16">
    <name type="scientific">Capsaspora owczarzaki (strain ATCC 30864)</name>
    <dbReference type="NCBI Taxonomy" id="595528"/>
    <lineage>
        <taxon>Eukaryota</taxon>
        <taxon>Filasterea</taxon>
        <taxon>Capsaspora</taxon>
    </lineage>
</organism>
<evidence type="ECO:0000259" key="13">
    <source>
        <dbReference type="PROSITE" id="PS50902"/>
    </source>
</evidence>
<keyword evidence="9 10" id="KW-0472">Membrane</keyword>
<feature type="binding site" evidence="10">
    <location>
        <begin position="634"/>
        <end position="638"/>
    </location>
    <ligand>
        <name>NADP(+)</name>
        <dbReference type="ChEBI" id="CHEBI:58349"/>
    </ligand>
</feature>
<comment type="cofactor">
    <cofactor evidence="10">
        <name>FAD</name>
        <dbReference type="ChEBI" id="CHEBI:57692"/>
    </cofactor>
    <text evidence="10">Binds 1 FAD per monomer.</text>
</comment>
<dbReference type="PhylomeDB" id="A0A0D2WY79"/>
<feature type="region of interest" description="Disordered" evidence="12">
    <location>
        <begin position="56"/>
        <end position="93"/>
    </location>
</feature>
<reference evidence="16" key="1">
    <citation type="submission" date="2011-02" db="EMBL/GenBank/DDBJ databases">
        <title>The Genome Sequence of Capsaspora owczarzaki ATCC 30864.</title>
        <authorList>
            <person name="Russ C."/>
            <person name="Cuomo C."/>
            <person name="Burger G."/>
            <person name="Gray M.W."/>
            <person name="Holland P.W.H."/>
            <person name="King N."/>
            <person name="Lang F.B.F."/>
            <person name="Roger A.J."/>
            <person name="Ruiz-Trillo I."/>
            <person name="Young S.K."/>
            <person name="Zeng Q."/>
            <person name="Gargeya S."/>
            <person name="Alvarado L."/>
            <person name="Berlin A."/>
            <person name="Chapman S.B."/>
            <person name="Chen Z."/>
            <person name="Freedman E."/>
            <person name="Gellesch M."/>
            <person name="Goldberg J."/>
            <person name="Griggs A."/>
            <person name="Gujja S."/>
            <person name="Heilman E."/>
            <person name="Heiman D."/>
            <person name="Howarth C."/>
            <person name="Mehta T."/>
            <person name="Neiman D."/>
            <person name="Pearson M."/>
            <person name="Roberts A."/>
            <person name="Saif S."/>
            <person name="Shea T."/>
            <person name="Shenoy N."/>
            <person name="Sisk P."/>
            <person name="Stolte C."/>
            <person name="Sykes S."/>
            <person name="White J."/>
            <person name="Yandava C."/>
            <person name="Haas B."/>
            <person name="Nusbaum C."/>
            <person name="Birren B."/>
        </authorList>
    </citation>
    <scope>NUCLEOTIDE SEQUENCE</scope>
    <source>
        <strain evidence="16">ATCC 30864</strain>
    </source>
</reference>
<dbReference type="Gene3D" id="1.20.990.10">
    <property type="entry name" value="NADPH-cytochrome p450 Reductase, Chain A, domain 3"/>
    <property type="match status" value="1"/>
</dbReference>
<dbReference type="OrthoDB" id="1856718at2759"/>
<keyword evidence="2 10" id="KW-0288">FMN</keyword>
<evidence type="ECO:0000256" key="8">
    <source>
        <dbReference type="ARBA" id="ARBA00023002"/>
    </source>
</evidence>
<dbReference type="OMA" id="QKRYQRD"/>
<keyword evidence="4 10" id="KW-0256">Endoplasmic reticulum</keyword>
<dbReference type="RefSeq" id="XP_004343008.1">
    <property type="nucleotide sequence ID" value="XM_004342958.2"/>
</dbReference>
<feature type="binding site" evidence="10">
    <location>
        <position position="330"/>
    </location>
    <ligand>
        <name>NADP(+)</name>
        <dbReference type="ChEBI" id="CHEBI:58349"/>
    </ligand>
</feature>
<feature type="binding site" evidence="10">
    <location>
        <begin position="203"/>
        <end position="212"/>
    </location>
    <ligand>
        <name>FMN</name>
        <dbReference type="ChEBI" id="CHEBI:58210"/>
    </ligand>
</feature>
<dbReference type="EMBL" id="KE346375">
    <property type="protein sequence ID" value="KJE97833.1"/>
    <property type="molecule type" value="Genomic_DNA"/>
</dbReference>
<dbReference type="InterPro" id="IPR017938">
    <property type="entry name" value="Riboflavin_synthase-like_b-brl"/>
</dbReference>
<evidence type="ECO:0000256" key="2">
    <source>
        <dbReference type="ARBA" id="ARBA00022643"/>
    </source>
</evidence>
<evidence type="ECO:0000256" key="11">
    <source>
        <dbReference type="PIRNR" id="PIRNR000208"/>
    </source>
</evidence>
<comment type="caution">
    <text evidence="10">Lacks conserved residue(s) required for the propagation of feature annotation.</text>
</comment>
<dbReference type="InterPro" id="IPR008254">
    <property type="entry name" value="Flavodoxin/NO_synth"/>
</dbReference>
<dbReference type="CDD" id="cd06204">
    <property type="entry name" value="CYPOR"/>
    <property type="match status" value="1"/>
</dbReference>
<evidence type="ECO:0000259" key="14">
    <source>
        <dbReference type="PROSITE" id="PS51384"/>
    </source>
</evidence>
<dbReference type="InterPro" id="IPR023208">
    <property type="entry name" value="P450R"/>
</dbReference>
<dbReference type="Gene3D" id="3.40.50.360">
    <property type="match status" value="1"/>
</dbReference>
<keyword evidence="3" id="KW-0812">Transmembrane</keyword>
<feature type="domain" description="Flavodoxin-like" evidence="13">
    <location>
        <begin position="110"/>
        <end position="254"/>
    </location>
</feature>
<dbReference type="GO" id="GO:0009725">
    <property type="term" value="P:response to hormone"/>
    <property type="evidence" value="ECO:0007669"/>
    <property type="project" value="TreeGrafter"/>
</dbReference>
<protein>
    <recommendedName>
        <fullName evidence="10 11">NADPH--cytochrome P450 reductase</fullName>
        <shortName evidence="10">CPR</shortName>
        <shortName evidence="10">P450R</shortName>
        <ecNumber evidence="10 11">1.6.2.4</ecNumber>
    </recommendedName>
</protein>
<keyword evidence="6 10" id="KW-0521">NADP</keyword>
<evidence type="ECO:0000256" key="5">
    <source>
        <dbReference type="ARBA" id="ARBA00022827"/>
    </source>
</evidence>
<dbReference type="HAMAP" id="MF_03212">
    <property type="entry name" value="NCPR"/>
    <property type="match status" value="1"/>
</dbReference>
<keyword evidence="1 10" id="KW-0285">Flavoprotein</keyword>
<accession>A0A0D2WY79</accession>
<dbReference type="GO" id="GO:0050661">
    <property type="term" value="F:NADP binding"/>
    <property type="evidence" value="ECO:0007669"/>
    <property type="project" value="UniProtKB-UniRule"/>
</dbReference>
<feature type="binding site" evidence="10">
    <location>
        <position position="509"/>
    </location>
    <ligand>
        <name>FAD</name>
        <dbReference type="ChEBI" id="CHEBI:57692"/>
    </ligand>
</feature>
<dbReference type="FunCoup" id="A0A0D2WY79">
    <property type="interactions" value="416"/>
</dbReference>
<dbReference type="GO" id="GO:0050660">
    <property type="term" value="F:flavin adenine dinucleotide binding"/>
    <property type="evidence" value="ECO:0007669"/>
    <property type="project" value="UniProtKB-UniRule"/>
</dbReference>
<dbReference type="Gene3D" id="3.40.50.80">
    <property type="entry name" value="Nucleotide-binding domain of ferredoxin-NADP reductase (FNR) module"/>
    <property type="match status" value="1"/>
</dbReference>
<dbReference type="GO" id="GO:0005829">
    <property type="term" value="C:cytosol"/>
    <property type="evidence" value="ECO:0007669"/>
    <property type="project" value="TreeGrafter"/>
</dbReference>
<dbReference type="InterPro" id="IPR039261">
    <property type="entry name" value="FNR_nucleotide-bd"/>
</dbReference>
<dbReference type="InterPro" id="IPR023173">
    <property type="entry name" value="NADPH_Cyt_P450_Rdtase_alpha"/>
</dbReference>
<comment type="function">
    <text evidence="10">This enzyme is required for electron transfer from NADP to cytochrome P450 in microsomes. It can also provide electron transfer to heme oxygenase and cytochrome B5.</text>
</comment>
<dbReference type="AlphaFoldDB" id="A0A0D2WY79"/>
<evidence type="ECO:0000256" key="10">
    <source>
        <dbReference type="HAMAP-Rule" id="MF_03212"/>
    </source>
</evidence>
<evidence type="ECO:0000313" key="16">
    <source>
        <dbReference type="Proteomes" id="UP000008743"/>
    </source>
</evidence>
<name>A0A0D2WY79_CAPO3</name>
<feature type="binding site" evidence="10">
    <location>
        <begin position="485"/>
        <end position="488"/>
    </location>
    <ligand>
        <name>FAD</name>
        <dbReference type="ChEBI" id="CHEBI:57692"/>
    </ligand>
</feature>
<dbReference type="EC" id="1.6.2.4" evidence="10 11"/>
<dbReference type="PANTHER" id="PTHR19384">
    <property type="entry name" value="NITRIC OXIDE SYNTHASE-RELATED"/>
    <property type="match status" value="1"/>
</dbReference>
<keyword evidence="16" id="KW-1185">Reference proteome</keyword>
<dbReference type="FunFam" id="3.40.50.360:FF:000036">
    <property type="entry name" value="NADPH--cytochrome P450 reductase"/>
    <property type="match status" value="1"/>
</dbReference>
<dbReference type="InterPro" id="IPR001433">
    <property type="entry name" value="OxRdtase_FAD/NAD-bd"/>
</dbReference>
<dbReference type="InterPro" id="IPR003097">
    <property type="entry name" value="CysJ-like_FAD-binding"/>
</dbReference>
<feature type="binding site" evidence="10">
    <location>
        <position position="238"/>
    </location>
    <ligand>
        <name>FMN</name>
        <dbReference type="ChEBI" id="CHEBI:58210"/>
    </ligand>
</feature>
<dbReference type="PIRSF" id="PIRSF000208">
    <property type="entry name" value="P450R"/>
    <property type="match status" value="1"/>
</dbReference>
<comment type="subcellular location">
    <subcellularLocation>
        <location evidence="10">Endoplasmic reticulum membrane</location>
        <topology evidence="10">Single-pass membrane protein</topology>
        <orientation evidence="10">Cytoplasmic side</orientation>
    </subcellularLocation>
</comment>
<proteinExistence type="inferred from homology"/>
<dbReference type="Pfam" id="PF00258">
    <property type="entry name" value="Flavodoxin_1"/>
    <property type="match status" value="1"/>
</dbReference>
<dbReference type="InterPro" id="IPR029039">
    <property type="entry name" value="Flavoprotein-like_sf"/>
</dbReference>
<feature type="binding site" evidence="10">
    <location>
        <begin position="628"/>
        <end position="629"/>
    </location>
    <ligand>
        <name>NADP(+)</name>
        <dbReference type="ChEBI" id="CHEBI:58349"/>
    </ligand>
</feature>
<evidence type="ECO:0000256" key="9">
    <source>
        <dbReference type="ARBA" id="ARBA00023136"/>
    </source>
</evidence>
<dbReference type="PRINTS" id="PR00369">
    <property type="entry name" value="FLAVODOXIN"/>
</dbReference>
<keyword evidence="5 10" id="KW-0274">FAD</keyword>
<dbReference type="GO" id="GO:0003958">
    <property type="term" value="F:NADPH-hemoprotein reductase activity"/>
    <property type="evidence" value="ECO:0007669"/>
    <property type="project" value="UniProtKB-UniRule"/>
</dbReference>
<evidence type="ECO:0000256" key="4">
    <source>
        <dbReference type="ARBA" id="ARBA00022824"/>
    </source>
</evidence>
<dbReference type="InParanoid" id="A0A0D2WY79"/>
<keyword evidence="8 10" id="KW-0560">Oxidoreductase</keyword>
<dbReference type="PANTHER" id="PTHR19384:SF17">
    <property type="entry name" value="NADPH--CYTOCHROME P450 REDUCTASE"/>
    <property type="match status" value="1"/>
</dbReference>
<dbReference type="Gene3D" id="2.40.30.10">
    <property type="entry name" value="Translation factors"/>
    <property type="match status" value="1"/>
</dbReference>
<evidence type="ECO:0000256" key="6">
    <source>
        <dbReference type="ARBA" id="ARBA00022857"/>
    </source>
</evidence>
<dbReference type="STRING" id="595528.A0A0D2WY79"/>
<feature type="binding site" evidence="10">
    <location>
        <position position="563"/>
    </location>
    <ligand>
        <name>NADP(+)</name>
        <dbReference type="ChEBI" id="CHEBI:58349"/>
    </ligand>
</feature>
<evidence type="ECO:0000256" key="12">
    <source>
        <dbReference type="SAM" id="MobiDB-lite"/>
    </source>
</evidence>
<dbReference type="InterPro" id="IPR001709">
    <property type="entry name" value="Flavoprot_Pyr_Nucl_cyt_Rdtase"/>
</dbReference>
<feature type="binding site" evidence="10">
    <location>
        <begin position="503"/>
        <end position="505"/>
    </location>
    <ligand>
        <name>FAD</name>
        <dbReference type="ChEBI" id="CHEBI:57692"/>
    </ligand>
</feature>
<sequence length="709" mass="78594">MAAGDATSDALSAPSHHAAAAAEPVAGPGIDTVDIFALTVIILLIGLFYIRRSRNSTASTTPNGTNTKPSIGNGSSSSGSGSNGAASSSAAKPKVDKTLIGRMKRANANMVVLYGSQTGTAEDYAGRLAQEARVYGFSAISLDLEDIDVNDIERLGEIPESVAVFCMATYGEGDPTDNAQAFYDYLKDESPELSALRYIVFGLGNKTYEHYNAIGRFVDEKLAEFGASRLFEHGEGDDDGNLEEDFIAWKAKMWPALCKKFNKPVPENVNLAPIRQYKVKIHETFAPEKVFTGEMQKLKAYENQRPPFDSKNPFLAPVRVHRELHTGGDRSCMHIELDIAGSGIKYEAGDHVGVFATNDPALVEELGKLVGNVDLDSLFSLEAVDARSSKKSPFPCPCTFRTALLHYVDILSQPRAHLLRELAEFASDPKEKEFLEKLTTEEGKKDFQDWIQHDQRTILDILRDLPSVKPPMDLLLEFLPRLQCRYYSISSSPKAHPNSVHITAVLVKYTTKLERDRAGIATSWLKLKKSEATPDRVPIFIRRSTFKLPKQHTAPIIMVGPGTGLAPFRGFLHDRRVERSKPTNASVAFGETVLFFGCRSRHHDYIYETELKEMVADSTLSEMHVAFSRDQNAKEYVTHHMTANKKRVWDLVAKGAHIYVCGDARNMARNVHQILLEAVMEGKSCDATEAANFIKKLQAEGRYSQDVWT</sequence>
<dbReference type="SUPFAM" id="SSF52218">
    <property type="entry name" value="Flavoproteins"/>
    <property type="match status" value="1"/>
</dbReference>
<evidence type="ECO:0000313" key="15">
    <source>
        <dbReference type="EMBL" id="KJE97833.1"/>
    </source>
</evidence>
<keyword evidence="7" id="KW-1133">Transmembrane helix</keyword>
<dbReference type="Proteomes" id="UP000008743">
    <property type="component" value="Unassembled WGS sequence"/>
</dbReference>
<dbReference type="SUPFAM" id="SSF63380">
    <property type="entry name" value="Riboflavin synthase domain-like"/>
    <property type="match status" value="1"/>
</dbReference>
<gene>
    <name evidence="15" type="ORF">CAOG_007923</name>
</gene>
<dbReference type="GO" id="GO:0005789">
    <property type="term" value="C:endoplasmic reticulum membrane"/>
    <property type="evidence" value="ECO:0007669"/>
    <property type="project" value="UniProtKB-SubCell"/>
</dbReference>
<dbReference type="PROSITE" id="PS50902">
    <property type="entry name" value="FLAVODOXIN_LIKE"/>
    <property type="match status" value="1"/>
</dbReference>
<dbReference type="Pfam" id="PF00667">
    <property type="entry name" value="FAD_binding_1"/>
    <property type="match status" value="1"/>
</dbReference>
<dbReference type="FunFam" id="3.40.50.80:FF:000001">
    <property type="entry name" value="NADPH--cytochrome P450 reductase 1"/>
    <property type="match status" value="1"/>
</dbReference>
<dbReference type="eggNOG" id="KOG1158">
    <property type="taxonomic scope" value="Eukaryota"/>
</dbReference>
<dbReference type="PRINTS" id="PR00371">
    <property type="entry name" value="FPNCR"/>
</dbReference>
<comment type="cofactor">
    <cofactor evidence="10">
        <name>FMN</name>
        <dbReference type="ChEBI" id="CHEBI:58210"/>
    </cofactor>
    <text evidence="10">Binds 1 FMN per monomer.</text>
</comment>
<feature type="domain" description="FAD-binding FR-type" evidence="14">
    <location>
        <begin position="311"/>
        <end position="549"/>
    </location>
</feature>
<feature type="compositionally biased region" description="Low complexity" evidence="12">
    <location>
        <begin position="72"/>
        <end position="91"/>
    </location>
</feature>
<comment type="catalytic activity">
    <reaction evidence="10 11">
        <text>2 oxidized [cytochrome P450] + NADPH = 2 reduced [cytochrome P450] + NADP(+) + H(+)</text>
        <dbReference type="Rhea" id="RHEA:24040"/>
        <dbReference type="Rhea" id="RHEA-COMP:14627"/>
        <dbReference type="Rhea" id="RHEA-COMP:14628"/>
        <dbReference type="ChEBI" id="CHEBI:15378"/>
        <dbReference type="ChEBI" id="CHEBI:55376"/>
        <dbReference type="ChEBI" id="CHEBI:57783"/>
        <dbReference type="ChEBI" id="CHEBI:58349"/>
        <dbReference type="ChEBI" id="CHEBI:60344"/>
        <dbReference type="EC" id="1.6.2.4"/>
    </reaction>
</comment>
<dbReference type="GO" id="GO:0010181">
    <property type="term" value="F:FMN binding"/>
    <property type="evidence" value="ECO:0007669"/>
    <property type="project" value="UniProtKB-UniRule"/>
</dbReference>
<dbReference type="InterPro" id="IPR017927">
    <property type="entry name" value="FAD-bd_FR_type"/>
</dbReference>
<dbReference type="SUPFAM" id="SSF52343">
    <property type="entry name" value="Ferredoxin reductase-like, C-terminal NADP-linked domain"/>
    <property type="match status" value="1"/>
</dbReference>
<feature type="binding site" evidence="10">
    <location>
        <begin position="168"/>
        <end position="171"/>
    </location>
    <ligand>
        <name>FMN</name>
        <dbReference type="ChEBI" id="CHEBI:58210"/>
    </ligand>
</feature>
<feature type="binding site" evidence="10">
    <location>
        <position position="708"/>
    </location>
    <ligand>
        <name>FAD</name>
        <dbReference type="ChEBI" id="CHEBI:57692"/>
    </ligand>
</feature>
<dbReference type="Pfam" id="PF00175">
    <property type="entry name" value="NAD_binding_1"/>
    <property type="match status" value="1"/>
</dbReference>
<dbReference type="FunFam" id="1.20.990.10:FF:000001">
    <property type="entry name" value="NADPH--cytochrome P450 reductase"/>
    <property type="match status" value="1"/>
</dbReference>
<evidence type="ECO:0000256" key="7">
    <source>
        <dbReference type="ARBA" id="ARBA00022989"/>
    </source>
</evidence>
<evidence type="ECO:0000256" key="1">
    <source>
        <dbReference type="ARBA" id="ARBA00022630"/>
    </source>
</evidence>
<dbReference type="PROSITE" id="PS51384">
    <property type="entry name" value="FAD_FR"/>
    <property type="match status" value="1"/>
</dbReference>
<dbReference type="InterPro" id="IPR001094">
    <property type="entry name" value="Flavdoxin-like"/>
</dbReference>
<comment type="similarity">
    <text evidence="10">In the N-terminal section; belongs to the flavodoxin family.</text>
</comment>
<evidence type="ECO:0000256" key="3">
    <source>
        <dbReference type="ARBA" id="ARBA00022692"/>
    </source>
</evidence>
<feature type="compositionally biased region" description="Polar residues" evidence="12">
    <location>
        <begin position="56"/>
        <end position="70"/>
    </location>
</feature>
<feature type="binding site" evidence="10">
    <location>
        <begin position="116"/>
        <end position="121"/>
    </location>
    <ligand>
        <name>FMN</name>
        <dbReference type="ChEBI" id="CHEBI:58210"/>
    </ligand>
</feature>
<comment type="similarity">
    <text evidence="10">Belongs to the NADPH--cytochrome P450 reductase family.</text>
</comment>
<comment type="similarity">
    <text evidence="10 11">In the C-terminal section; belongs to the flavoprotein pyridine nucleotide cytochrome reductase family.</text>
</comment>